<dbReference type="EMBL" id="CM037615">
    <property type="protein sequence ID" value="KAH8013706.1"/>
    <property type="molecule type" value="Genomic_DNA"/>
</dbReference>
<proteinExistence type="predicted"/>
<name>A0ACB8G1W4_9SAUR</name>
<keyword evidence="2" id="KW-1185">Reference proteome</keyword>
<sequence length="160" mass="17392">MALLLLMLAVASLAQSCTAIPLGSHFPRARWVAEVLQCLTVAPYLECGRLSLWPQCQCLAWHGSHKGWTPPPMSQSSRSPATNCEPFCQTAQGTGPVCHQHWAATKVPGRSTPLVTLLRYTTLSWCWTPAPAPTSATRSSSSILISISLCPPDISYPYQE</sequence>
<gene>
    <name evidence="1" type="ORF">K3G42_021451</name>
</gene>
<evidence type="ECO:0000313" key="1">
    <source>
        <dbReference type="EMBL" id="KAH8013706.1"/>
    </source>
</evidence>
<dbReference type="Proteomes" id="UP000827872">
    <property type="component" value="Linkage Group LG02"/>
</dbReference>
<comment type="caution">
    <text evidence="1">The sequence shown here is derived from an EMBL/GenBank/DDBJ whole genome shotgun (WGS) entry which is preliminary data.</text>
</comment>
<protein>
    <submittedName>
        <fullName evidence="1">Uncharacterized protein</fullName>
    </submittedName>
</protein>
<accession>A0ACB8G1W4</accession>
<organism evidence="1 2">
    <name type="scientific">Sphaerodactylus townsendi</name>
    <dbReference type="NCBI Taxonomy" id="933632"/>
    <lineage>
        <taxon>Eukaryota</taxon>
        <taxon>Metazoa</taxon>
        <taxon>Chordata</taxon>
        <taxon>Craniata</taxon>
        <taxon>Vertebrata</taxon>
        <taxon>Euteleostomi</taxon>
        <taxon>Lepidosauria</taxon>
        <taxon>Squamata</taxon>
        <taxon>Bifurcata</taxon>
        <taxon>Gekkota</taxon>
        <taxon>Sphaerodactylidae</taxon>
        <taxon>Sphaerodactylus</taxon>
    </lineage>
</organism>
<evidence type="ECO:0000313" key="2">
    <source>
        <dbReference type="Proteomes" id="UP000827872"/>
    </source>
</evidence>
<reference evidence="1" key="1">
    <citation type="submission" date="2021-08" db="EMBL/GenBank/DDBJ databases">
        <title>The first chromosome-level gecko genome reveals the dynamic sex chromosomes of Neotropical dwarf geckos (Sphaerodactylidae: Sphaerodactylus).</title>
        <authorList>
            <person name="Pinto B.J."/>
            <person name="Keating S.E."/>
            <person name="Gamble T."/>
        </authorList>
    </citation>
    <scope>NUCLEOTIDE SEQUENCE</scope>
    <source>
        <strain evidence="1">TG3544</strain>
    </source>
</reference>